<dbReference type="Proteomes" id="UP001589647">
    <property type="component" value="Unassembled WGS sequence"/>
</dbReference>
<dbReference type="Pfam" id="PF03328">
    <property type="entry name" value="HpcH_HpaI"/>
    <property type="match status" value="1"/>
</dbReference>
<dbReference type="RefSeq" id="WP_189653648.1">
    <property type="nucleotide sequence ID" value="NZ_BMRC01000045.1"/>
</dbReference>
<dbReference type="SUPFAM" id="SSF51621">
    <property type="entry name" value="Phosphoenolpyruvate/pyruvate domain"/>
    <property type="match status" value="1"/>
</dbReference>
<dbReference type="PIRSF" id="PIRSF015582">
    <property type="entry name" value="Cit_lyase_B"/>
    <property type="match status" value="1"/>
</dbReference>
<organism evidence="5 6">
    <name type="scientific">Nonomuraea spiralis</name>
    <dbReference type="NCBI Taxonomy" id="46182"/>
    <lineage>
        <taxon>Bacteria</taxon>
        <taxon>Bacillati</taxon>
        <taxon>Actinomycetota</taxon>
        <taxon>Actinomycetes</taxon>
        <taxon>Streptosporangiales</taxon>
        <taxon>Streptosporangiaceae</taxon>
        <taxon>Nonomuraea</taxon>
    </lineage>
</organism>
<gene>
    <name evidence="5" type="ORF">ACFFV7_53820</name>
</gene>
<evidence type="ECO:0000256" key="2">
    <source>
        <dbReference type="ARBA" id="ARBA00022723"/>
    </source>
</evidence>
<name>A0ABV5J001_9ACTN</name>
<keyword evidence="6" id="KW-1185">Reference proteome</keyword>
<dbReference type="InterPro" id="IPR015813">
    <property type="entry name" value="Pyrv/PenolPyrv_kinase-like_dom"/>
</dbReference>
<keyword evidence="5" id="KW-0456">Lyase</keyword>
<evidence type="ECO:0000256" key="3">
    <source>
        <dbReference type="ARBA" id="ARBA00022842"/>
    </source>
</evidence>
<comment type="caution">
    <text evidence="5">The sequence shown here is derived from an EMBL/GenBank/DDBJ whole genome shotgun (WGS) entry which is preliminary data.</text>
</comment>
<evidence type="ECO:0000259" key="4">
    <source>
        <dbReference type="Pfam" id="PF03328"/>
    </source>
</evidence>
<evidence type="ECO:0000256" key="1">
    <source>
        <dbReference type="ARBA" id="ARBA00001946"/>
    </source>
</evidence>
<dbReference type="Gene3D" id="3.20.20.60">
    <property type="entry name" value="Phosphoenolpyruvate-binding domains"/>
    <property type="match status" value="1"/>
</dbReference>
<evidence type="ECO:0000313" key="6">
    <source>
        <dbReference type="Proteomes" id="UP001589647"/>
    </source>
</evidence>
<accession>A0ABV5J001</accession>
<dbReference type="InterPro" id="IPR011206">
    <property type="entry name" value="Citrate_lyase_beta/mcl1/mcl2"/>
</dbReference>
<protein>
    <submittedName>
        <fullName evidence="5">HpcH/HpaI aldolase/citrate lyase family protein</fullName>
    </submittedName>
</protein>
<dbReference type="InterPro" id="IPR040442">
    <property type="entry name" value="Pyrv_kinase-like_dom_sf"/>
</dbReference>
<keyword evidence="2" id="KW-0479">Metal-binding</keyword>
<evidence type="ECO:0000313" key="5">
    <source>
        <dbReference type="EMBL" id="MFB9210147.1"/>
    </source>
</evidence>
<dbReference type="InterPro" id="IPR005000">
    <property type="entry name" value="Aldolase/citrate-lyase_domain"/>
</dbReference>
<proteinExistence type="predicted"/>
<sequence length="272" mass="28203">MSTVRGPAWLFVPGDRPERFAKAASAADQIICDLEDAVAPTAKPAARDHVAGWLAVGGSAWVRVNPAGSPWHADDLRALVGCAGLRGVVVPKAESAADLQRVCDLLPVPAAALVESAAGVGRVAEMLAVERVERLILGTVDLALDLGCEQESDVVRQVRSRLALESRAAGKPAPVDGVTMALRDYDATFADAGRARREGYAGKLAVHPVQAGAIRDAFAPSPEEVSWAREVIAAAGQGAVAVGGVMVDAPVVERARRILAGSAIDEKRGTGD</sequence>
<keyword evidence="3" id="KW-0460">Magnesium</keyword>
<reference evidence="5 6" key="1">
    <citation type="submission" date="2024-09" db="EMBL/GenBank/DDBJ databases">
        <authorList>
            <person name="Sun Q."/>
            <person name="Mori K."/>
        </authorList>
    </citation>
    <scope>NUCLEOTIDE SEQUENCE [LARGE SCALE GENOMIC DNA]</scope>
    <source>
        <strain evidence="5 6">CCM 3426</strain>
    </source>
</reference>
<comment type="cofactor">
    <cofactor evidence="1">
        <name>Mg(2+)</name>
        <dbReference type="ChEBI" id="CHEBI:18420"/>
    </cofactor>
</comment>
<dbReference type="EMBL" id="JBHMEI010000112">
    <property type="protein sequence ID" value="MFB9210147.1"/>
    <property type="molecule type" value="Genomic_DNA"/>
</dbReference>
<dbReference type="PANTHER" id="PTHR32308">
    <property type="entry name" value="LYASE BETA SUBUNIT, PUTATIVE (AFU_ORTHOLOGUE AFUA_4G13030)-RELATED"/>
    <property type="match status" value="1"/>
</dbReference>
<feature type="domain" description="HpcH/HpaI aldolase/citrate lyase" evidence="4">
    <location>
        <begin position="10"/>
        <end position="208"/>
    </location>
</feature>
<dbReference type="GO" id="GO:0016829">
    <property type="term" value="F:lyase activity"/>
    <property type="evidence" value="ECO:0007669"/>
    <property type="project" value="UniProtKB-KW"/>
</dbReference>
<dbReference type="PANTHER" id="PTHR32308:SF10">
    <property type="entry name" value="CITRATE LYASE SUBUNIT BETA"/>
    <property type="match status" value="1"/>
</dbReference>